<dbReference type="SUPFAM" id="SSF57701">
    <property type="entry name" value="Zn2/Cys6 DNA-binding domain"/>
    <property type="match status" value="1"/>
</dbReference>
<dbReference type="Proteomes" id="UP000235371">
    <property type="component" value="Unassembled WGS sequence"/>
</dbReference>
<dbReference type="EMBL" id="KZ613743">
    <property type="protein sequence ID" value="PMD66451.1"/>
    <property type="molecule type" value="Genomic_DNA"/>
</dbReference>
<evidence type="ECO:0000256" key="2">
    <source>
        <dbReference type="ARBA" id="ARBA00022833"/>
    </source>
</evidence>
<feature type="domain" description="Zn(2)-C6 fungal-type" evidence="7">
    <location>
        <begin position="19"/>
        <end position="47"/>
    </location>
</feature>
<evidence type="ECO:0000256" key="4">
    <source>
        <dbReference type="ARBA" id="ARBA00023125"/>
    </source>
</evidence>
<evidence type="ECO:0000256" key="6">
    <source>
        <dbReference type="ARBA" id="ARBA00023242"/>
    </source>
</evidence>
<keyword evidence="4" id="KW-0238">DNA-binding</keyword>
<dbReference type="Gene3D" id="4.10.240.10">
    <property type="entry name" value="Zn(2)-C6 fungal-type DNA-binding domain"/>
    <property type="match status" value="1"/>
</dbReference>
<gene>
    <name evidence="8" type="ORF">K444DRAFT_516745</name>
</gene>
<organism evidence="8 9">
    <name type="scientific">Hyaloscypha bicolor E</name>
    <dbReference type="NCBI Taxonomy" id="1095630"/>
    <lineage>
        <taxon>Eukaryota</taxon>
        <taxon>Fungi</taxon>
        <taxon>Dikarya</taxon>
        <taxon>Ascomycota</taxon>
        <taxon>Pezizomycotina</taxon>
        <taxon>Leotiomycetes</taxon>
        <taxon>Helotiales</taxon>
        <taxon>Hyaloscyphaceae</taxon>
        <taxon>Hyaloscypha</taxon>
        <taxon>Hyaloscypha bicolor</taxon>
    </lineage>
</organism>
<dbReference type="InterPro" id="IPR021858">
    <property type="entry name" value="Fun_TF"/>
</dbReference>
<dbReference type="PANTHER" id="PTHR36206">
    <property type="entry name" value="ASPERCRYPTIN BIOSYNTHESIS CLUSTER-SPECIFIC TRANSCRIPTION REGULATOR ATNN-RELATED"/>
    <property type="match status" value="1"/>
</dbReference>
<dbReference type="InterPro" id="IPR052360">
    <property type="entry name" value="Transcr_Regulatory_Proteins"/>
</dbReference>
<keyword evidence="3" id="KW-0805">Transcription regulation</keyword>
<dbReference type="GO" id="GO:0008270">
    <property type="term" value="F:zinc ion binding"/>
    <property type="evidence" value="ECO:0007669"/>
    <property type="project" value="InterPro"/>
</dbReference>
<evidence type="ECO:0000313" key="8">
    <source>
        <dbReference type="EMBL" id="PMD66451.1"/>
    </source>
</evidence>
<evidence type="ECO:0000259" key="7">
    <source>
        <dbReference type="PROSITE" id="PS50048"/>
    </source>
</evidence>
<dbReference type="PROSITE" id="PS50048">
    <property type="entry name" value="ZN2_CY6_FUNGAL_2"/>
    <property type="match status" value="1"/>
</dbReference>
<dbReference type="CDD" id="cd00067">
    <property type="entry name" value="GAL4"/>
    <property type="match status" value="1"/>
</dbReference>
<dbReference type="PANTHER" id="PTHR36206:SF12">
    <property type="entry name" value="ASPERCRYPTIN BIOSYNTHESIS CLUSTER-SPECIFIC TRANSCRIPTION REGULATOR ATNN-RELATED"/>
    <property type="match status" value="1"/>
</dbReference>
<evidence type="ECO:0000313" key="9">
    <source>
        <dbReference type="Proteomes" id="UP000235371"/>
    </source>
</evidence>
<dbReference type="InterPro" id="IPR001138">
    <property type="entry name" value="Zn2Cys6_DnaBD"/>
</dbReference>
<dbReference type="SMART" id="SM00066">
    <property type="entry name" value="GAL4"/>
    <property type="match status" value="1"/>
</dbReference>
<evidence type="ECO:0000256" key="1">
    <source>
        <dbReference type="ARBA" id="ARBA00022723"/>
    </source>
</evidence>
<keyword evidence="9" id="KW-1185">Reference proteome</keyword>
<keyword evidence="6" id="KW-0539">Nucleus</keyword>
<sequence>MTVTVVSKKRKCGPKTRSGCQTCKIRRIKCDETKPSCLRCSKTGRNCDGYGLEPALKPLDNRRLGVIQRLYTHTPGNGQEKRAFQYFINRTAVELSGFYSSSFWEQLILQASTAEPALRHAVIGIGALHEEYINGTLKYDVNESNPTFAVSQYTKAIGHLRKSLANEKQDPLTALMSCILFVCFDSLRGFFTSAMVHLHSGLKILRDLRFESAAQSDMVEESLGPLFNRLSLQSILYVDTRTTEIRRDFVSRLSYVRSKDEDVPEIFETLEDARTCLNQAADGLFRVFYLCDGELPISQQPPESYVMFDIYYTKLHAWNPAFEKFMAAKSKFLNGRELRGAAVLKIHATIVKIMAEASPGPGDDRPIGEAINASTTFEPLTNDFRIVVTLCKSIIAATEQDVQLGKPALNFSTDLGIVGPLYYVACRCRDHPLRNQALDLLTRCPRREGMWDSEVGVRMIKEYWAIEERHMAFQKDSAQELGISIPLSEVVDLVFTDGMRWEWVWKNPLEPPTMVRESSMDTVSTSSVSTPGGGWADMVRSGRSYGSIRKDTGVRSSTPSTFYFFKHDRNFLQPP</sequence>
<evidence type="ECO:0000256" key="5">
    <source>
        <dbReference type="ARBA" id="ARBA00023163"/>
    </source>
</evidence>
<reference evidence="8 9" key="1">
    <citation type="submission" date="2016-04" db="EMBL/GenBank/DDBJ databases">
        <title>A degradative enzymes factory behind the ericoid mycorrhizal symbiosis.</title>
        <authorList>
            <consortium name="DOE Joint Genome Institute"/>
            <person name="Martino E."/>
            <person name="Morin E."/>
            <person name="Grelet G."/>
            <person name="Kuo A."/>
            <person name="Kohler A."/>
            <person name="Daghino S."/>
            <person name="Barry K."/>
            <person name="Choi C."/>
            <person name="Cichocki N."/>
            <person name="Clum A."/>
            <person name="Copeland A."/>
            <person name="Hainaut M."/>
            <person name="Haridas S."/>
            <person name="Labutti K."/>
            <person name="Lindquist E."/>
            <person name="Lipzen A."/>
            <person name="Khouja H.-R."/>
            <person name="Murat C."/>
            <person name="Ohm R."/>
            <person name="Olson A."/>
            <person name="Spatafora J."/>
            <person name="Veneault-Fourrey C."/>
            <person name="Henrissat B."/>
            <person name="Grigoriev I."/>
            <person name="Martin F."/>
            <person name="Perotto S."/>
        </authorList>
    </citation>
    <scope>NUCLEOTIDE SEQUENCE [LARGE SCALE GENOMIC DNA]</scope>
    <source>
        <strain evidence="8 9">E</strain>
    </source>
</reference>
<proteinExistence type="predicted"/>
<dbReference type="GeneID" id="36581787"/>
<name>A0A2J6TTX5_9HELO</name>
<dbReference type="InParanoid" id="A0A2J6TTX5"/>
<dbReference type="Pfam" id="PF00172">
    <property type="entry name" value="Zn_clus"/>
    <property type="match status" value="1"/>
</dbReference>
<dbReference type="GO" id="GO:0000981">
    <property type="term" value="F:DNA-binding transcription factor activity, RNA polymerase II-specific"/>
    <property type="evidence" value="ECO:0007669"/>
    <property type="project" value="InterPro"/>
</dbReference>
<dbReference type="RefSeq" id="XP_024743355.1">
    <property type="nucleotide sequence ID" value="XM_024873707.1"/>
</dbReference>
<dbReference type="OrthoDB" id="2593732at2759"/>
<keyword evidence="2" id="KW-0862">Zinc</keyword>
<dbReference type="GO" id="GO:0003677">
    <property type="term" value="F:DNA binding"/>
    <property type="evidence" value="ECO:0007669"/>
    <property type="project" value="UniProtKB-KW"/>
</dbReference>
<keyword evidence="1" id="KW-0479">Metal-binding</keyword>
<protein>
    <recommendedName>
        <fullName evidence="7">Zn(2)-C6 fungal-type domain-containing protein</fullName>
    </recommendedName>
</protein>
<keyword evidence="5" id="KW-0804">Transcription</keyword>
<dbReference type="PROSITE" id="PS00463">
    <property type="entry name" value="ZN2_CY6_FUNGAL_1"/>
    <property type="match status" value="1"/>
</dbReference>
<dbReference type="InterPro" id="IPR036864">
    <property type="entry name" value="Zn2-C6_fun-type_DNA-bd_sf"/>
</dbReference>
<evidence type="ECO:0000256" key="3">
    <source>
        <dbReference type="ARBA" id="ARBA00023015"/>
    </source>
</evidence>
<dbReference type="AlphaFoldDB" id="A0A2J6TTX5"/>
<accession>A0A2J6TTX5</accession>
<dbReference type="Pfam" id="PF11951">
    <property type="entry name" value="Fungal_trans_2"/>
    <property type="match status" value="1"/>
</dbReference>